<reference evidence="1" key="1">
    <citation type="submission" date="2018-06" db="EMBL/GenBank/DDBJ databases">
        <authorList>
            <person name="Zhirakovskaya E."/>
        </authorList>
    </citation>
    <scope>NUCLEOTIDE SEQUENCE</scope>
</reference>
<dbReference type="PANTHER" id="PTHR38031">
    <property type="entry name" value="SULFUR CARRIER PROTEIN SLR0821-RELATED"/>
    <property type="match status" value="1"/>
</dbReference>
<dbReference type="InterPro" id="IPR052045">
    <property type="entry name" value="Sulfur_Carrier/Prot_Modifier"/>
</dbReference>
<evidence type="ECO:0000313" key="1">
    <source>
        <dbReference type="EMBL" id="VAX24819.1"/>
    </source>
</evidence>
<dbReference type="InterPro" id="IPR012675">
    <property type="entry name" value="Beta-grasp_dom_sf"/>
</dbReference>
<sequence length="93" mass="10443">MATVKVRIPTPLQKLTGNKGEVEGEGLDIKDMFDNLEKKFPGFKERIYDEEGALRRFINIYVNEEDIRFLDGEKTALNDGDDISVIPAIAGGR</sequence>
<dbReference type="SUPFAM" id="SSF54285">
    <property type="entry name" value="MoaD/ThiS"/>
    <property type="match status" value="1"/>
</dbReference>
<dbReference type="Gene3D" id="3.10.20.30">
    <property type="match status" value="1"/>
</dbReference>
<protein>
    <submittedName>
        <fullName evidence="1">MoaD/ThiS family protein clustered with threonine synthase</fullName>
    </submittedName>
</protein>
<name>A0A3B1C3S6_9ZZZZ</name>
<dbReference type="InterPro" id="IPR010038">
    <property type="entry name" value="MoaD_arc-typ"/>
</dbReference>
<proteinExistence type="predicted"/>
<dbReference type="Pfam" id="PF02597">
    <property type="entry name" value="ThiS"/>
    <property type="match status" value="1"/>
</dbReference>
<dbReference type="InterPro" id="IPR003749">
    <property type="entry name" value="ThiS/MoaD-like"/>
</dbReference>
<dbReference type="InterPro" id="IPR016155">
    <property type="entry name" value="Mopterin_synth/thiamin_S_b"/>
</dbReference>
<dbReference type="PANTHER" id="PTHR38031:SF1">
    <property type="entry name" value="SULFUR CARRIER PROTEIN CYSO"/>
    <property type="match status" value="1"/>
</dbReference>
<dbReference type="AlphaFoldDB" id="A0A3B1C3S6"/>
<organism evidence="1">
    <name type="scientific">hydrothermal vent metagenome</name>
    <dbReference type="NCBI Taxonomy" id="652676"/>
    <lineage>
        <taxon>unclassified sequences</taxon>
        <taxon>metagenomes</taxon>
        <taxon>ecological metagenomes</taxon>
    </lineage>
</organism>
<dbReference type="NCBIfam" id="TIGR01687">
    <property type="entry name" value="moaD_arch"/>
    <property type="match status" value="1"/>
</dbReference>
<accession>A0A3B1C3S6</accession>
<dbReference type="EMBL" id="UOGE01000097">
    <property type="protein sequence ID" value="VAX24819.1"/>
    <property type="molecule type" value="Genomic_DNA"/>
</dbReference>
<dbReference type="CDD" id="cd17074">
    <property type="entry name" value="Ubl_CysO_like"/>
    <property type="match status" value="1"/>
</dbReference>
<gene>
    <name evidence="1" type="ORF">MNBD_NITROSPINAE02-228</name>
</gene>